<reference evidence="1" key="1">
    <citation type="journal article" date="2023" name="Mol. Biol. Evol.">
        <title>Third-Generation Sequencing Reveals the Adaptive Role of the Epigenome in Three Deep-Sea Polychaetes.</title>
        <authorList>
            <person name="Perez M."/>
            <person name="Aroh O."/>
            <person name="Sun Y."/>
            <person name="Lan Y."/>
            <person name="Juniper S.K."/>
            <person name="Young C.R."/>
            <person name="Angers B."/>
            <person name="Qian P.Y."/>
        </authorList>
    </citation>
    <scope>NUCLEOTIDE SEQUENCE</scope>
    <source>
        <strain evidence="1">R07B-5</strain>
    </source>
</reference>
<evidence type="ECO:0000313" key="1">
    <source>
        <dbReference type="EMBL" id="KAK2173628.1"/>
    </source>
</evidence>
<name>A0AAD9KL74_RIDPI</name>
<accession>A0AAD9KL74</accession>
<comment type="caution">
    <text evidence="1">The sequence shown here is derived from an EMBL/GenBank/DDBJ whole genome shotgun (WGS) entry which is preliminary data.</text>
</comment>
<protein>
    <submittedName>
        <fullName evidence="1">Uncharacterized protein</fullName>
    </submittedName>
</protein>
<keyword evidence="2" id="KW-1185">Reference proteome</keyword>
<organism evidence="1 2">
    <name type="scientific">Ridgeia piscesae</name>
    <name type="common">Tubeworm</name>
    <dbReference type="NCBI Taxonomy" id="27915"/>
    <lineage>
        <taxon>Eukaryota</taxon>
        <taxon>Metazoa</taxon>
        <taxon>Spiralia</taxon>
        <taxon>Lophotrochozoa</taxon>
        <taxon>Annelida</taxon>
        <taxon>Polychaeta</taxon>
        <taxon>Sedentaria</taxon>
        <taxon>Canalipalpata</taxon>
        <taxon>Sabellida</taxon>
        <taxon>Siboglinidae</taxon>
        <taxon>Ridgeia</taxon>
    </lineage>
</organism>
<gene>
    <name evidence="1" type="ORF">NP493_861g00012</name>
</gene>
<dbReference type="Proteomes" id="UP001209878">
    <property type="component" value="Unassembled WGS sequence"/>
</dbReference>
<evidence type="ECO:0000313" key="2">
    <source>
        <dbReference type="Proteomes" id="UP001209878"/>
    </source>
</evidence>
<proteinExistence type="predicted"/>
<dbReference type="EMBL" id="JAODUO010000861">
    <property type="protein sequence ID" value="KAK2173628.1"/>
    <property type="molecule type" value="Genomic_DNA"/>
</dbReference>
<sequence>MCMSSLCTLIVAYGWMLPREAEMVEQVCQGSKV</sequence>
<dbReference type="AlphaFoldDB" id="A0AAD9KL74"/>